<dbReference type="InterPro" id="IPR036291">
    <property type="entry name" value="NAD(P)-bd_dom_sf"/>
</dbReference>
<dbReference type="PANTHER" id="PTHR43245">
    <property type="entry name" value="BIFUNCTIONAL POLYMYXIN RESISTANCE PROTEIN ARNA"/>
    <property type="match status" value="1"/>
</dbReference>
<dbReference type="AlphaFoldDB" id="A0A1Y5R7Y8"/>
<name>A0A1Y5R7Y8_9RHOB</name>
<sequence>MIYLARSAPADLIWTPDKPLDALPACSTVIALWGVTSGTAEELAQNTALARQSLELARACGAKRVLHFSSAAVYGPGSNMHESKEPAPVTAYGHAKLAMEAEIAGFPAEGIHHCCLRLANVVGADSLAPALRPSPRPLSLDRFGNGDGPMRSYIAPGDLARVLIAMAQLPPHALPDTLNVTSPKPIAMAALADAAGRNIDWQDAPETAIQTVTLDGTRLERLLPGIIDFTTARWMVANWQQLEAAK</sequence>
<protein>
    <submittedName>
        <fullName evidence="2">NAD dependent epimerase/dehydratase family protein</fullName>
    </submittedName>
</protein>
<dbReference type="Gene3D" id="3.40.50.720">
    <property type="entry name" value="NAD(P)-binding Rossmann-like Domain"/>
    <property type="match status" value="1"/>
</dbReference>
<dbReference type="CDD" id="cd08946">
    <property type="entry name" value="SDR_e"/>
    <property type="match status" value="1"/>
</dbReference>
<feature type="domain" description="NAD-dependent epimerase/dehydratase" evidence="1">
    <location>
        <begin position="30"/>
        <end position="172"/>
    </location>
</feature>
<proteinExistence type="predicted"/>
<organism evidence="2 3">
    <name type="scientific">Roseovarius litorisediminis</name>
    <dbReference type="NCBI Taxonomy" id="1312363"/>
    <lineage>
        <taxon>Bacteria</taxon>
        <taxon>Pseudomonadati</taxon>
        <taxon>Pseudomonadota</taxon>
        <taxon>Alphaproteobacteria</taxon>
        <taxon>Rhodobacterales</taxon>
        <taxon>Roseobacteraceae</taxon>
        <taxon>Roseovarius</taxon>
    </lineage>
</organism>
<dbReference type="InterPro" id="IPR050177">
    <property type="entry name" value="Lipid_A_modif_metabolic_enz"/>
</dbReference>
<accession>A0A1Y5R7Y8</accession>
<dbReference type="Pfam" id="PF01370">
    <property type="entry name" value="Epimerase"/>
    <property type="match status" value="1"/>
</dbReference>
<dbReference type="PANTHER" id="PTHR43245:SF13">
    <property type="entry name" value="UDP-D-APIOSE_UDP-D-XYLOSE SYNTHASE 2"/>
    <property type="match status" value="1"/>
</dbReference>
<dbReference type="SUPFAM" id="SSF51735">
    <property type="entry name" value="NAD(P)-binding Rossmann-fold domains"/>
    <property type="match status" value="1"/>
</dbReference>
<keyword evidence="3" id="KW-1185">Reference proteome</keyword>
<evidence type="ECO:0000313" key="2">
    <source>
        <dbReference type="EMBL" id="SLN11214.1"/>
    </source>
</evidence>
<evidence type="ECO:0000259" key="1">
    <source>
        <dbReference type="Pfam" id="PF01370"/>
    </source>
</evidence>
<dbReference type="InterPro" id="IPR001509">
    <property type="entry name" value="Epimerase_deHydtase"/>
</dbReference>
<dbReference type="Proteomes" id="UP000193827">
    <property type="component" value="Unassembled WGS sequence"/>
</dbReference>
<reference evidence="2 3" key="1">
    <citation type="submission" date="2017-03" db="EMBL/GenBank/DDBJ databases">
        <authorList>
            <person name="Afonso C.L."/>
            <person name="Miller P.J."/>
            <person name="Scott M.A."/>
            <person name="Spackman E."/>
            <person name="Goraichik I."/>
            <person name="Dimitrov K.M."/>
            <person name="Suarez D.L."/>
            <person name="Swayne D.E."/>
        </authorList>
    </citation>
    <scope>NUCLEOTIDE SEQUENCE [LARGE SCALE GENOMIC DNA]</scope>
    <source>
        <strain evidence="2 3">CECT 8287</strain>
    </source>
</reference>
<gene>
    <name evidence="2" type="ORF">PEL8287_00235</name>
</gene>
<evidence type="ECO:0000313" key="3">
    <source>
        <dbReference type="Proteomes" id="UP000193827"/>
    </source>
</evidence>
<dbReference type="EMBL" id="FWFL01000001">
    <property type="protein sequence ID" value="SLN11214.1"/>
    <property type="molecule type" value="Genomic_DNA"/>
</dbReference>